<organism evidence="1 2">
    <name type="scientific">Coemansia linderi</name>
    <dbReference type="NCBI Taxonomy" id="2663919"/>
    <lineage>
        <taxon>Eukaryota</taxon>
        <taxon>Fungi</taxon>
        <taxon>Fungi incertae sedis</taxon>
        <taxon>Zoopagomycota</taxon>
        <taxon>Kickxellomycotina</taxon>
        <taxon>Kickxellomycetes</taxon>
        <taxon>Kickxellales</taxon>
        <taxon>Kickxellaceae</taxon>
        <taxon>Coemansia</taxon>
    </lineage>
</organism>
<name>A0ACC1JXY4_9FUNG</name>
<gene>
    <name evidence="1" type="ORF">GGI18_005420</name>
</gene>
<sequence>MEDECADYQQCEMEALAAIYADTPAFTFTDTKPISGSIAVEVDTSDATDSAQPKYLPPIYLHFVLPALYPLVDAPRISLECSWLSAESLAMIEKQLGEIWRVEGGMCVLDSYANHLRHELGSFTIGVSSLPEVTAYNERRVEEVFGMQTFLCMICMERQSGRHCVELGCTHVHCVQCLREYWGMLIDEGSVWMVRCPHPGCPQPITEDDMGRVLDRERVRRYGELSEQRRVDMDSTHFAWCPREGCGRWGARDKLNDKLCICSCGYAFCVCCRRVWHGTSFCAIDSRMQVLEEYRRALEDGIGLEAMQKRYGKAVLESMLEREEKESESLRFIETVTRACPTCGVRIVKAYGCNHIRCTQCNSHFCYLCGELFGRADPLAHFRVAGTGCYLKLLEGVLGDQADPEEEDDLI</sequence>
<dbReference type="Proteomes" id="UP001140066">
    <property type="component" value="Unassembled WGS sequence"/>
</dbReference>
<reference evidence="1" key="1">
    <citation type="submission" date="2022-07" db="EMBL/GenBank/DDBJ databases">
        <title>Phylogenomic reconstructions and comparative analyses of Kickxellomycotina fungi.</title>
        <authorList>
            <person name="Reynolds N.K."/>
            <person name="Stajich J.E."/>
            <person name="Barry K."/>
            <person name="Grigoriev I.V."/>
            <person name="Crous P."/>
            <person name="Smith M.E."/>
        </authorList>
    </citation>
    <scope>NUCLEOTIDE SEQUENCE</scope>
    <source>
        <strain evidence="1">BCRC 34191</strain>
    </source>
</reference>
<comment type="caution">
    <text evidence="1">The sequence shown here is derived from an EMBL/GenBank/DDBJ whole genome shotgun (WGS) entry which is preliminary data.</text>
</comment>
<dbReference type="EMBL" id="JANBUK010003021">
    <property type="protein sequence ID" value="KAJ2769325.1"/>
    <property type="molecule type" value="Genomic_DNA"/>
</dbReference>
<evidence type="ECO:0000313" key="2">
    <source>
        <dbReference type="Proteomes" id="UP001140066"/>
    </source>
</evidence>
<keyword evidence="2" id="KW-1185">Reference proteome</keyword>
<accession>A0ACC1JXY4</accession>
<evidence type="ECO:0000313" key="1">
    <source>
        <dbReference type="EMBL" id="KAJ2769325.1"/>
    </source>
</evidence>
<proteinExistence type="predicted"/>
<protein>
    <submittedName>
        <fullName evidence="1">Uncharacterized protein</fullName>
    </submittedName>
</protein>